<keyword evidence="3" id="KW-1185">Reference proteome</keyword>
<dbReference type="InterPro" id="IPR040300">
    <property type="entry name" value="At3g49055-like"/>
</dbReference>
<organism evidence="2 3">
    <name type="scientific">Cannabis sativa</name>
    <name type="common">Hemp</name>
    <name type="synonym">Marijuana</name>
    <dbReference type="NCBI Taxonomy" id="3483"/>
    <lineage>
        <taxon>Eukaryota</taxon>
        <taxon>Viridiplantae</taxon>
        <taxon>Streptophyta</taxon>
        <taxon>Embryophyta</taxon>
        <taxon>Tracheophyta</taxon>
        <taxon>Spermatophyta</taxon>
        <taxon>Magnoliopsida</taxon>
        <taxon>eudicotyledons</taxon>
        <taxon>Gunneridae</taxon>
        <taxon>Pentapetalae</taxon>
        <taxon>rosids</taxon>
        <taxon>fabids</taxon>
        <taxon>Rosales</taxon>
        <taxon>Cannabaceae</taxon>
        <taxon>Cannabis</taxon>
    </lineage>
</organism>
<evidence type="ECO:0000313" key="2">
    <source>
        <dbReference type="EnsemblPlants" id="cds.evm.model.05.505"/>
    </source>
</evidence>
<keyword evidence="1" id="KW-0175">Coiled coil</keyword>
<name>A0A803PQP3_CANSA</name>
<reference evidence="2" key="1">
    <citation type="submission" date="2018-11" db="EMBL/GenBank/DDBJ databases">
        <authorList>
            <person name="Grassa J C."/>
        </authorList>
    </citation>
    <scope>NUCLEOTIDE SEQUENCE [LARGE SCALE GENOMIC DNA]</scope>
</reference>
<feature type="coiled-coil region" evidence="1">
    <location>
        <begin position="131"/>
        <end position="197"/>
    </location>
</feature>
<feature type="coiled-coil region" evidence="1">
    <location>
        <begin position="369"/>
        <end position="452"/>
    </location>
</feature>
<feature type="coiled-coil region" evidence="1">
    <location>
        <begin position="513"/>
        <end position="547"/>
    </location>
</feature>
<protein>
    <submittedName>
        <fullName evidence="2">Uncharacterized protein</fullName>
    </submittedName>
</protein>
<reference evidence="2" key="2">
    <citation type="submission" date="2021-03" db="UniProtKB">
        <authorList>
            <consortium name="EnsemblPlants"/>
        </authorList>
    </citation>
    <scope>IDENTIFICATION</scope>
</reference>
<dbReference type="PANTHER" id="PTHR34937">
    <property type="entry name" value="OS08G0559800 PROTEIN"/>
    <property type="match status" value="1"/>
</dbReference>
<accession>A0A803PQP3</accession>
<dbReference type="OMA" id="HICWPWQ"/>
<dbReference type="AlphaFoldDB" id="A0A803PQP3"/>
<sequence>MASCSSWNGVLNSRLQLALSYLDASSATNFGPCFWKLLCMFPEAHLLMLMRRPCSKEIMENSTKTLPEAQEDNDDHDHDSPTSTEISTNLLHAEPEYLHLPKLLAMEESLNLLQHERNEAVTRYSDSIKFIAELSSERDSLQNRIREVEAVTREKEADFAIRMDEEVSERKRLGKEIEVYRERIEDMEMKREQSNEILFKCFESLRSVNVSLERIINNVDGEKTDDKDVKFSKCIKESDFMCLELELNEELLAVTRLTLEAEEKVNEFKELRNKEKRELENSVVSLTEENRDTNSLLRAALLEKEAVEKRLKVNSEQKRVALLQIAERGLQRVGFGFMMGSGNVEQSLESFSGTKSDSSECEEEVVSLASTVERIMKNLRLEITKLRRSLEESRSDTERLQSLTDKQAQTIEENKLYIKELEERERVLTQNVEEFLLEIKETEAEVTRWREACELEVEVGKTEIHERDKVIGILKQELEKTKASLDISNGKLKLKEELAAAAMAAQAAAEKSLQLADSRSAGLRERIEELSRQLEEAETRERHSHRVRHICWPWQILKAHAANVNNNRVRDARRMIPQMQAFHH</sequence>
<dbReference type="Proteomes" id="UP000596661">
    <property type="component" value="Chromosome 5"/>
</dbReference>
<dbReference type="PANTHER" id="PTHR34937:SF2">
    <property type="entry name" value="OS08G0559800 PROTEIN"/>
    <property type="match status" value="1"/>
</dbReference>
<proteinExistence type="predicted"/>
<dbReference type="EMBL" id="UZAU01000426">
    <property type="status" value="NOT_ANNOTATED_CDS"/>
    <property type="molecule type" value="Genomic_DNA"/>
</dbReference>
<evidence type="ECO:0000256" key="1">
    <source>
        <dbReference type="SAM" id="Coils"/>
    </source>
</evidence>
<dbReference type="Gramene" id="evm.model.05.505">
    <property type="protein sequence ID" value="cds.evm.model.05.505"/>
    <property type="gene ID" value="evm.TU.05.505"/>
</dbReference>
<dbReference type="EnsemblPlants" id="evm.model.05.505">
    <property type="protein sequence ID" value="cds.evm.model.05.505"/>
    <property type="gene ID" value="evm.TU.05.505"/>
</dbReference>
<evidence type="ECO:0000313" key="3">
    <source>
        <dbReference type="Proteomes" id="UP000596661"/>
    </source>
</evidence>
<feature type="coiled-coil region" evidence="1">
    <location>
        <begin position="254"/>
        <end position="296"/>
    </location>
</feature>